<evidence type="ECO:0000313" key="3">
    <source>
        <dbReference type="Proteomes" id="UP001217754"/>
    </source>
</evidence>
<accession>A0AAF0F1B6</accession>
<proteinExistence type="predicted"/>
<dbReference type="Pfam" id="PF08624">
    <property type="entry name" value="CRC_subunit"/>
    <property type="match status" value="1"/>
</dbReference>
<evidence type="ECO:0000256" key="1">
    <source>
        <dbReference type="SAM" id="MobiDB-lite"/>
    </source>
</evidence>
<protein>
    <submittedName>
        <fullName evidence="2">Chromatin structure-remodeling complex subunit RSC7</fullName>
    </submittedName>
</protein>
<organism evidence="2 3">
    <name type="scientific">Malassezia japonica</name>
    <dbReference type="NCBI Taxonomy" id="223818"/>
    <lineage>
        <taxon>Eukaryota</taxon>
        <taxon>Fungi</taxon>
        <taxon>Dikarya</taxon>
        <taxon>Basidiomycota</taxon>
        <taxon>Ustilaginomycotina</taxon>
        <taxon>Malasseziomycetes</taxon>
        <taxon>Malasseziales</taxon>
        <taxon>Malasseziaceae</taxon>
        <taxon>Malassezia</taxon>
    </lineage>
</organism>
<evidence type="ECO:0000313" key="2">
    <source>
        <dbReference type="EMBL" id="WFD38224.1"/>
    </source>
</evidence>
<keyword evidence="3" id="KW-1185">Reference proteome</keyword>
<name>A0AAF0F1B6_9BASI</name>
<feature type="region of interest" description="Disordered" evidence="1">
    <location>
        <begin position="1"/>
        <end position="73"/>
    </location>
</feature>
<sequence>MPSLRSRRRTRDESEEPARRTRPRRSATRVVSEEEDESSDVYSDSRRDASESDEESGEESGEEGDTVHVEGRDYRIEDDQLALDTDAAGEKKVDASGRLQGGRAYRVPTFTLPDRADPERLYMLSIDVARALGFRESAYFFRKHPLLHKVVLSPEEKEHLMSDSRLTAQLRVRNVTIVTARSVFQLVGARIITRGRMVVDDYYEANARREGHKEGALVSMPSIEEILRAERRRESDRERERGRRRPDAATYTTIDPQGEAVVTTFGDAGHTPFERAGQWTQRRLALQRAELTEENWIAEYARGVASLNADIAEGRRERLSALPNSTARTAVEPLQDAQAMVASEDEHLLHDVRPPWERSEDAAPRKALKEAARLQQVRTRREREPPVGVYEPHTHMMHVARETQPKHAYIVKVSDTPQLQAPDAQRAGLATVETSVRMGRYST</sequence>
<feature type="compositionally biased region" description="Basic and acidic residues" evidence="1">
    <location>
        <begin position="10"/>
        <end position="19"/>
    </location>
</feature>
<dbReference type="InterPro" id="IPR013933">
    <property type="entry name" value="CRC_Rsc7/Swp82"/>
</dbReference>
<dbReference type="RefSeq" id="XP_060121121.1">
    <property type="nucleotide sequence ID" value="XM_060265138.1"/>
</dbReference>
<dbReference type="AlphaFoldDB" id="A0AAF0F1B6"/>
<dbReference type="GeneID" id="85224822"/>
<feature type="compositionally biased region" description="Acidic residues" evidence="1">
    <location>
        <begin position="51"/>
        <end position="64"/>
    </location>
</feature>
<dbReference type="Proteomes" id="UP001217754">
    <property type="component" value="Chromosome 2"/>
</dbReference>
<gene>
    <name evidence="2" type="primary">NPL6</name>
    <name evidence="2" type="ORF">MJAP1_001173</name>
</gene>
<dbReference type="EMBL" id="CP119959">
    <property type="protein sequence ID" value="WFD38224.1"/>
    <property type="molecule type" value="Genomic_DNA"/>
</dbReference>
<reference evidence="2" key="1">
    <citation type="submission" date="2023-03" db="EMBL/GenBank/DDBJ databases">
        <title>Mating type loci evolution in Malassezia.</title>
        <authorList>
            <person name="Coelho M.A."/>
        </authorList>
    </citation>
    <scope>NUCLEOTIDE SEQUENCE</scope>
    <source>
        <strain evidence="2">CBS 9431</strain>
    </source>
</reference>